<dbReference type="KEGG" id="cohn:KCTCHS21_50940"/>
<gene>
    <name evidence="4" type="ORF">KCTCHS21_50940</name>
</gene>
<dbReference type="OrthoDB" id="9812993at2"/>
<dbReference type="InterPro" id="IPR050624">
    <property type="entry name" value="HTH-type_Tx_Regulator"/>
</dbReference>
<feature type="DNA-binding region" description="H-T-H motif" evidence="2">
    <location>
        <begin position="25"/>
        <end position="44"/>
    </location>
</feature>
<dbReference type="RefSeq" id="WP_130614571.1">
    <property type="nucleotide sequence ID" value="NZ_AP019400.1"/>
</dbReference>
<dbReference type="EMBL" id="AP019400">
    <property type="protein sequence ID" value="BBI35695.1"/>
    <property type="molecule type" value="Genomic_DNA"/>
</dbReference>
<dbReference type="InterPro" id="IPR023772">
    <property type="entry name" value="DNA-bd_HTH_TetR-type_CS"/>
</dbReference>
<evidence type="ECO:0000313" key="5">
    <source>
        <dbReference type="Proteomes" id="UP000289856"/>
    </source>
</evidence>
<keyword evidence="5" id="KW-1185">Reference proteome</keyword>
<evidence type="ECO:0000256" key="1">
    <source>
        <dbReference type="ARBA" id="ARBA00023125"/>
    </source>
</evidence>
<dbReference type="Pfam" id="PF00440">
    <property type="entry name" value="TetR_N"/>
    <property type="match status" value="1"/>
</dbReference>
<protein>
    <recommendedName>
        <fullName evidence="3">HTH tetR-type domain-containing protein</fullName>
    </recommendedName>
</protein>
<dbReference type="InterPro" id="IPR001647">
    <property type="entry name" value="HTH_TetR"/>
</dbReference>
<dbReference type="PRINTS" id="PR00455">
    <property type="entry name" value="HTHTETR"/>
</dbReference>
<evidence type="ECO:0000259" key="3">
    <source>
        <dbReference type="PROSITE" id="PS50977"/>
    </source>
</evidence>
<dbReference type="AlphaFoldDB" id="A0A3T1DCM2"/>
<proteinExistence type="predicted"/>
<dbReference type="PANTHER" id="PTHR43479">
    <property type="entry name" value="ACREF/ENVCD OPERON REPRESSOR-RELATED"/>
    <property type="match status" value="1"/>
</dbReference>
<feature type="domain" description="HTH tetR-type" evidence="3">
    <location>
        <begin position="2"/>
        <end position="62"/>
    </location>
</feature>
<evidence type="ECO:0000313" key="4">
    <source>
        <dbReference type="EMBL" id="BBI35695.1"/>
    </source>
</evidence>
<reference evidence="4 5" key="1">
    <citation type="submission" date="2019-01" db="EMBL/GenBank/DDBJ databases">
        <title>Complete genome sequence of Cohnella hallensis HS21 isolated from Korean fir (Abies koreana) rhizospheric soil.</title>
        <authorList>
            <person name="Jiang L."/>
            <person name="Kang S.W."/>
            <person name="Kim S."/>
            <person name="Jung J."/>
            <person name="Kim C.Y."/>
            <person name="Kim D.H."/>
            <person name="Kim S.W."/>
            <person name="Lee J."/>
        </authorList>
    </citation>
    <scope>NUCLEOTIDE SEQUENCE [LARGE SCALE GENOMIC DNA]</scope>
    <source>
        <strain evidence="4 5">HS21</strain>
    </source>
</reference>
<keyword evidence="1 2" id="KW-0238">DNA-binding</keyword>
<organism evidence="4 5">
    <name type="scientific">Cohnella abietis</name>
    <dbReference type="NCBI Taxonomy" id="2507935"/>
    <lineage>
        <taxon>Bacteria</taxon>
        <taxon>Bacillati</taxon>
        <taxon>Bacillota</taxon>
        <taxon>Bacilli</taxon>
        <taxon>Bacillales</taxon>
        <taxon>Paenibacillaceae</taxon>
        <taxon>Cohnella</taxon>
    </lineage>
</organism>
<dbReference type="PROSITE" id="PS01081">
    <property type="entry name" value="HTH_TETR_1"/>
    <property type="match status" value="1"/>
</dbReference>
<dbReference type="InterPro" id="IPR009057">
    <property type="entry name" value="Homeodomain-like_sf"/>
</dbReference>
<dbReference type="GO" id="GO:0003677">
    <property type="term" value="F:DNA binding"/>
    <property type="evidence" value="ECO:0007669"/>
    <property type="project" value="UniProtKB-UniRule"/>
</dbReference>
<dbReference type="PANTHER" id="PTHR43479:SF22">
    <property type="entry name" value="TRANSCRIPTIONAL REGULATOR, TETR FAMILY"/>
    <property type="match status" value="1"/>
</dbReference>
<dbReference type="Gene3D" id="1.10.357.10">
    <property type="entry name" value="Tetracycline Repressor, domain 2"/>
    <property type="match status" value="1"/>
</dbReference>
<dbReference type="SUPFAM" id="SSF46689">
    <property type="entry name" value="Homeodomain-like"/>
    <property type="match status" value="1"/>
</dbReference>
<name>A0A3T1DCM2_9BACL</name>
<evidence type="ECO:0000256" key="2">
    <source>
        <dbReference type="PROSITE-ProRule" id="PRU00335"/>
    </source>
</evidence>
<accession>A0A3T1DCM2</accession>
<dbReference type="Proteomes" id="UP000289856">
    <property type="component" value="Chromosome"/>
</dbReference>
<sequence length="299" mass="34887">MSITKQTIMDSAMRYFSEKGYAATSIQDIADDCGIAKGSLYKFFRSKEDLIIELHAGQQQALRDAVDKIRSDKSLNTREAFIRETEFHFEFFLQNKFIMRELKEISPATEKITQFLMHSQANLMSYCKMGLLEYLDEEVHPNIWDLAFMYKGIVREFIFFIVYDNKPLHYREVAEFIVDRMEDMAASMALKKPNPILHDAIMNVHHSCDKEDQMISLVELRSNLLESLSTTITELPITNFRKRELNDAVTLLRELYEEEQPNKVMLKALLNFIALEYQLKNIAKQLERITVKCDQIAGL</sequence>
<dbReference type="PROSITE" id="PS50977">
    <property type="entry name" value="HTH_TETR_2"/>
    <property type="match status" value="1"/>
</dbReference>